<reference evidence="1 2" key="1">
    <citation type="submission" date="2011-02" db="EMBL/GenBank/DDBJ databases">
        <title>The Genome Sequence of Sphaeroforma arctica JP610.</title>
        <authorList>
            <consortium name="The Broad Institute Genome Sequencing Platform"/>
            <person name="Russ C."/>
            <person name="Cuomo C."/>
            <person name="Young S.K."/>
            <person name="Zeng Q."/>
            <person name="Gargeya S."/>
            <person name="Alvarado L."/>
            <person name="Berlin A."/>
            <person name="Chapman S.B."/>
            <person name="Chen Z."/>
            <person name="Freedman E."/>
            <person name="Gellesch M."/>
            <person name="Goldberg J."/>
            <person name="Griggs A."/>
            <person name="Gujja S."/>
            <person name="Heilman E."/>
            <person name="Heiman D."/>
            <person name="Howarth C."/>
            <person name="Mehta T."/>
            <person name="Neiman D."/>
            <person name="Pearson M."/>
            <person name="Roberts A."/>
            <person name="Saif S."/>
            <person name="Shea T."/>
            <person name="Shenoy N."/>
            <person name="Sisk P."/>
            <person name="Stolte C."/>
            <person name="Sykes S."/>
            <person name="White J."/>
            <person name="Yandava C."/>
            <person name="Burger G."/>
            <person name="Gray M.W."/>
            <person name="Holland P.W.H."/>
            <person name="King N."/>
            <person name="Lang F.B.F."/>
            <person name="Roger A.J."/>
            <person name="Ruiz-Trillo I."/>
            <person name="Haas B."/>
            <person name="Nusbaum C."/>
            <person name="Birren B."/>
        </authorList>
    </citation>
    <scope>NUCLEOTIDE SEQUENCE [LARGE SCALE GENOMIC DNA]</scope>
    <source>
        <strain evidence="1 2">JP610</strain>
    </source>
</reference>
<sequence>MRALKIVWILFSSYFTGKDKFAVNHFGIGPKGRVELVILCSNARGKRIGHGAWWRTSSRIRSKRGDRGDRSVRECHSDCGRIYAESGEIDKSGIITTPSTGNGTVRPRVRYVEGLGPGRVLKNKTILLQIGLSNDGVREPGTDVAEA</sequence>
<dbReference type="AlphaFoldDB" id="A0A0L0GCA3"/>
<gene>
    <name evidence="1" type="ORF">SARC_01312</name>
</gene>
<evidence type="ECO:0000313" key="2">
    <source>
        <dbReference type="Proteomes" id="UP000054560"/>
    </source>
</evidence>
<dbReference type="Proteomes" id="UP000054560">
    <property type="component" value="Unassembled WGS sequence"/>
</dbReference>
<organism evidence="1 2">
    <name type="scientific">Sphaeroforma arctica JP610</name>
    <dbReference type="NCBI Taxonomy" id="667725"/>
    <lineage>
        <taxon>Eukaryota</taxon>
        <taxon>Ichthyosporea</taxon>
        <taxon>Ichthyophonida</taxon>
        <taxon>Sphaeroforma</taxon>
    </lineage>
</organism>
<protein>
    <submittedName>
        <fullName evidence="1">Uncharacterized protein</fullName>
    </submittedName>
</protein>
<name>A0A0L0GCA3_9EUKA</name>
<accession>A0A0L0GCA3</accession>
<keyword evidence="2" id="KW-1185">Reference proteome</keyword>
<dbReference type="EMBL" id="KQ241647">
    <property type="protein sequence ID" value="KNC86539.1"/>
    <property type="molecule type" value="Genomic_DNA"/>
</dbReference>
<proteinExistence type="predicted"/>
<evidence type="ECO:0000313" key="1">
    <source>
        <dbReference type="EMBL" id="KNC86539.1"/>
    </source>
</evidence>
<dbReference type="GeneID" id="25901816"/>
<dbReference type="RefSeq" id="XP_014160441.1">
    <property type="nucleotide sequence ID" value="XM_014304966.1"/>
</dbReference>